<feature type="compositionally biased region" description="Basic residues" evidence="6">
    <location>
        <begin position="215"/>
        <end position="236"/>
    </location>
</feature>
<dbReference type="STRING" id="1798381.A2721_03395"/>
<comment type="subunit">
    <text evidence="5">Part of the 50S ribosomal subunit.</text>
</comment>
<dbReference type="PANTHER" id="PTHR10746">
    <property type="entry name" value="50S RIBOSOMAL PROTEIN L4"/>
    <property type="match status" value="1"/>
</dbReference>
<feature type="region of interest" description="Disordered" evidence="6">
    <location>
        <begin position="40"/>
        <end position="68"/>
    </location>
</feature>
<evidence type="ECO:0000256" key="6">
    <source>
        <dbReference type="SAM" id="MobiDB-lite"/>
    </source>
</evidence>
<dbReference type="Proteomes" id="UP000177871">
    <property type="component" value="Unassembled WGS sequence"/>
</dbReference>
<sequence>MKILDKPSFPKEIVQAEAKPQLLAQAVRVYLASQRQGTQSALTRAEVSRTRKKFQKQKGSGNARHGDKKAPIFVGGGVSFAPKPRDHSLALSKHMRKKALYGALNSKLKTKNLLVISGMDKLTGKTSEVAEFLAGLEGSSRKLLILTDAERANIYRAARNIPGVTILPMRNANPYEIIRADQVLIMEEALRESSSVKSTAPVAKVSKAPKEPAKTKTKVAKTKPPVKKARAVKKSK</sequence>
<comment type="caution">
    <text evidence="7">The sequence shown here is derived from an EMBL/GenBank/DDBJ whole genome shotgun (WGS) entry which is preliminary data.</text>
</comment>
<organism evidence="7 8">
    <name type="scientific">Candidatus Gottesmanbacteria bacterium RIFCSPHIGHO2_01_FULL_47_48</name>
    <dbReference type="NCBI Taxonomy" id="1798381"/>
    <lineage>
        <taxon>Bacteria</taxon>
        <taxon>Candidatus Gottesmaniibacteriota</taxon>
    </lineage>
</organism>
<feature type="region of interest" description="Disordered" evidence="6">
    <location>
        <begin position="193"/>
        <end position="236"/>
    </location>
</feature>
<dbReference type="Gene3D" id="3.40.1370.10">
    <property type="match status" value="1"/>
</dbReference>
<keyword evidence="5" id="KW-0699">rRNA-binding</keyword>
<evidence type="ECO:0000256" key="5">
    <source>
        <dbReference type="HAMAP-Rule" id="MF_01328"/>
    </source>
</evidence>
<dbReference type="InterPro" id="IPR013005">
    <property type="entry name" value="Ribosomal_uL4-like"/>
</dbReference>
<evidence type="ECO:0000313" key="8">
    <source>
        <dbReference type="Proteomes" id="UP000177871"/>
    </source>
</evidence>
<dbReference type="Pfam" id="PF00573">
    <property type="entry name" value="Ribosomal_L4"/>
    <property type="match status" value="1"/>
</dbReference>
<gene>
    <name evidence="5" type="primary">rplD</name>
    <name evidence="7" type="ORF">A2721_03395</name>
</gene>
<dbReference type="InterPro" id="IPR002136">
    <property type="entry name" value="Ribosomal_uL4"/>
</dbReference>
<evidence type="ECO:0000256" key="3">
    <source>
        <dbReference type="ARBA" id="ARBA00023274"/>
    </source>
</evidence>
<evidence type="ECO:0000256" key="2">
    <source>
        <dbReference type="ARBA" id="ARBA00022980"/>
    </source>
</evidence>
<dbReference type="GO" id="GO:0006412">
    <property type="term" value="P:translation"/>
    <property type="evidence" value="ECO:0007669"/>
    <property type="project" value="UniProtKB-UniRule"/>
</dbReference>
<comment type="function">
    <text evidence="5">Forms part of the polypeptide exit tunnel.</text>
</comment>
<dbReference type="NCBIfam" id="TIGR03953">
    <property type="entry name" value="rplD_bact"/>
    <property type="match status" value="1"/>
</dbReference>
<evidence type="ECO:0000256" key="4">
    <source>
        <dbReference type="ARBA" id="ARBA00035244"/>
    </source>
</evidence>
<dbReference type="EMBL" id="MFJK01000013">
    <property type="protein sequence ID" value="OGG18880.1"/>
    <property type="molecule type" value="Genomic_DNA"/>
</dbReference>
<dbReference type="AlphaFoldDB" id="A0A1F6A2K1"/>
<dbReference type="HAMAP" id="MF_01328_B">
    <property type="entry name" value="Ribosomal_uL4_B"/>
    <property type="match status" value="1"/>
</dbReference>
<dbReference type="GO" id="GO:0003735">
    <property type="term" value="F:structural constituent of ribosome"/>
    <property type="evidence" value="ECO:0007669"/>
    <property type="project" value="InterPro"/>
</dbReference>
<keyword evidence="2 5" id="KW-0689">Ribosomal protein</keyword>
<name>A0A1F6A2K1_9BACT</name>
<comment type="function">
    <text evidence="5">One of the primary rRNA binding proteins, this protein initially binds near the 5'-end of the 23S rRNA. It is important during the early stages of 50S assembly. It makes multiple contacts with different domains of the 23S rRNA in the assembled 50S subunit and ribosome.</text>
</comment>
<dbReference type="PANTHER" id="PTHR10746:SF6">
    <property type="entry name" value="LARGE RIBOSOMAL SUBUNIT PROTEIN UL4M"/>
    <property type="match status" value="1"/>
</dbReference>
<proteinExistence type="inferred from homology"/>
<evidence type="ECO:0000256" key="1">
    <source>
        <dbReference type="ARBA" id="ARBA00010528"/>
    </source>
</evidence>
<comment type="similarity">
    <text evidence="1 5">Belongs to the universal ribosomal protein uL4 family.</text>
</comment>
<dbReference type="SUPFAM" id="SSF52166">
    <property type="entry name" value="Ribosomal protein L4"/>
    <property type="match status" value="1"/>
</dbReference>
<keyword evidence="5" id="KW-0694">RNA-binding</keyword>
<reference evidence="7 8" key="1">
    <citation type="journal article" date="2016" name="Nat. Commun.">
        <title>Thousands of microbial genomes shed light on interconnected biogeochemical processes in an aquifer system.</title>
        <authorList>
            <person name="Anantharaman K."/>
            <person name="Brown C.T."/>
            <person name="Hug L.A."/>
            <person name="Sharon I."/>
            <person name="Castelle C.J."/>
            <person name="Probst A.J."/>
            <person name="Thomas B.C."/>
            <person name="Singh A."/>
            <person name="Wilkins M.J."/>
            <person name="Karaoz U."/>
            <person name="Brodie E.L."/>
            <person name="Williams K.H."/>
            <person name="Hubbard S.S."/>
            <person name="Banfield J.F."/>
        </authorList>
    </citation>
    <scope>NUCLEOTIDE SEQUENCE [LARGE SCALE GENOMIC DNA]</scope>
</reference>
<dbReference type="GO" id="GO:1990904">
    <property type="term" value="C:ribonucleoprotein complex"/>
    <property type="evidence" value="ECO:0007669"/>
    <property type="project" value="UniProtKB-KW"/>
</dbReference>
<keyword evidence="3 5" id="KW-0687">Ribonucleoprotein</keyword>
<evidence type="ECO:0000313" key="7">
    <source>
        <dbReference type="EMBL" id="OGG18880.1"/>
    </source>
</evidence>
<protein>
    <recommendedName>
        <fullName evidence="4 5">Large ribosomal subunit protein uL4</fullName>
    </recommendedName>
</protein>
<dbReference type="GO" id="GO:0019843">
    <property type="term" value="F:rRNA binding"/>
    <property type="evidence" value="ECO:0007669"/>
    <property type="project" value="UniProtKB-UniRule"/>
</dbReference>
<accession>A0A1F6A2K1</accession>
<dbReference type="InterPro" id="IPR023574">
    <property type="entry name" value="Ribosomal_uL4_dom_sf"/>
</dbReference>
<dbReference type="GO" id="GO:0005840">
    <property type="term" value="C:ribosome"/>
    <property type="evidence" value="ECO:0007669"/>
    <property type="project" value="UniProtKB-KW"/>
</dbReference>